<proteinExistence type="predicted"/>
<comment type="caution">
    <text evidence="1">The sequence shown here is derived from an EMBL/GenBank/DDBJ whole genome shotgun (WGS) entry which is preliminary data.</text>
</comment>
<dbReference type="InterPro" id="IPR024523">
    <property type="entry name" value="DUF3793"/>
</dbReference>
<reference evidence="1" key="1">
    <citation type="submission" date="2020-08" db="EMBL/GenBank/DDBJ databases">
        <title>Genome public.</title>
        <authorList>
            <person name="Liu C."/>
            <person name="Sun Q."/>
        </authorList>
    </citation>
    <scope>NUCLEOTIDE SEQUENCE</scope>
    <source>
        <strain evidence="1">NSJ-53</strain>
    </source>
</reference>
<dbReference type="Pfam" id="PF12672">
    <property type="entry name" value="DUF3793"/>
    <property type="match status" value="1"/>
</dbReference>
<accession>A0A926D402</accession>
<dbReference type="EMBL" id="JACRSR010000001">
    <property type="protein sequence ID" value="MBC8531039.1"/>
    <property type="molecule type" value="Genomic_DNA"/>
</dbReference>
<keyword evidence="2" id="KW-1185">Reference proteome</keyword>
<protein>
    <submittedName>
        <fullName evidence="1">DUF3793 family protein</fullName>
    </submittedName>
</protein>
<name>A0A926D402_9FIRM</name>
<dbReference type="Proteomes" id="UP000623172">
    <property type="component" value="Unassembled WGS sequence"/>
</dbReference>
<evidence type="ECO:0000313" key="2">
    <source>
        <dbReference type="Proteomes" id="UP000623172"/>
    </source>
</evidence>
<sequence>MLEKYLIENCAPTLASLKTANLFCTPLGALGEVEHHVAVWNRKLSKKGLSLQILRKRGNRALIYVYRKNRLEADFMKPGVADFLAQYGYDRLNTVDALDRLRSRLKNCEGFPHEIGIFLGYPLGDVIGFIQNAGKNSKYTGCWKVYCNEYEALKLFARFERCREIYGRLWHEGKTVWQLTVTA</sequence>
<gene>
    <name evidence="1" type="ORF">H8696_04165</name>
</gene>
<dbReference type="RefSeq" id="WP_249315104.1">
    <property type="nucleotide sequence ID" value="NZ_JACRSR010000001.1"/>
</dbReference>
<organism evidence="1 2">
    <name type="scientific">Gehongia tenuis</name>
    <dbReference type="NCBI Taxonomy" id="2763655"/>
    <lineage>
        <taxon>Bacteria</taxon>
        <taxon>Bacillati</taxon>
        <taxon>Bacillota</taxon>
        <taxon>Clostridia</taxon>
        <taxon>Christensenellales</taxon>
        <taxon>Christensenellaceae</taxon>
        <taxon>Gehongia</taxon>
    </lineage>
</organism>
<evidence type="ECO:0000313" key="1">
    <source>
        <dbReference type="EMBL" id="MBC8531039.1"/>
    </source>
</evidence>
<dbReference type="AlphaFoldDB" id="A0A926D402"/>